<dbReference type="Gene3D" id="3.60.10.10">
    <property type="entry name" value="Endonuclease/exonuclease/phosphatase"/>
    <property type="match status" value="1"/>
</dbReference>
<reference evidence="2 3" key="1">
    <citation type="journal article" date="2018" name="Sci. Rep.">
        <title>Comparative analysis of the Pocillopora damicornis genome highlights role of immune system in coral evolution.</title>
        <authorList>
            <person name="Cunning R."/>
            <person name="Bay R.A."/>
            <person name="Gillette P."/>
            <person name="Baker A.C."/>
            <person name="Traylor-Knowles N."/>
        </authorList>
    </citation>
    <scope>NUCLEOTIDE SEQUENCE [LARGE SCALE GENOMIC DNA]</scope>
    <source>
        <strain evidence="2">RSMAS</strain>
        <tissue evidence="2">Whole animal</tissue>
    </source>
</reference>
<dbReference type="InterPro" id="IPR005135">
    <property type="entry name" value="Endo/exonuclease/phosphatase"/>
</dbReference>
<protein>
    <recommendedName>
        <fullName evidence="1">Endonuclease/exonuclease/phosphatase domain-containing protein</fullName>
    </recommendedName>
</protein>
<dbReference type="PANTHER" id="PTHR46670">
    <property type="entry name" value="ENDO/EXONUCLEASE/PHOSPHATASE DOMAIN-CONTAINING PROTEIN"/>
    <property type="match status" value="1"/>
</dbReference>
<evidence type="ECO:0000313" key="2">
    <source>
        <dbReference type="EMBL" id="RMX51508.1"/>
    </source>
</evidence>
<dbReference type="InterPro" id="IPR036691">
    <property type="entry name" value="Endo/exonu/phosph_ase_sf"/>
</dbReference>
<dbReference type="AlphaFoldDB" id="A0A3M6UDK5"/>
<gene>
    <name evidence="2" type="ORF">pdam_00014838</name>
</gene>
<dbReference type="STRING" id="46731.A0A3M6UDK5"/>
<organism evidence="2 3">
    <name type="scientific">Pocillopora damicornis</name>
    <name type="common">Cauliflower coral</name>
    <name type="synonym">Millepora damicornis</name>
    <dbReference type="NCBI Taxonomy" id="46731"/>
    <lineage>
        <taxon>Eukaryota</taxon>
        <taxon>Metazoa</taxon>
        <taxon>Cnidaria</taxon>
        <taxon>Anthozoa</taxon>
        <taxon>Hexacorallia</taxon>
        <taxon>Scleractinia</taxon>
        <taxon>Astrocoeniina</taxon>
        <taxon>Pocilloporidae</taxon>
        <taxon>Pocillopora</taxon>
    </lineage>
</organism>
<dbReference type="GO" id="GO:0003824">
    <property type="term" value="F:catalytic activity"/>
    <property type="evidence" value="ECO:0007669"/>
    <property type="project" value="InterPro"/>
</dbReference>
<sequence length="449" mass="51581">CSNLHETNYPEIRTLRGFKVDHLNVNRPFNKLDSVKELIEKYSFDILALFETWLTSEISDSEISIMGYSINSSKACSGVLIYVRDGIPFIRQANFVEDNFECLWIEINRRFCKPMAVGVVCRPGYLNIEDFVKALTRILDNTDLDKVETIILGDFYVDYSAKEKSLTLQVGRICAFSFNLTHIISRPTRVTETSKSTIDLLLVNNNHKIVQCDVLNSSISDPSAIFCVMKGGVKKIPPKVFEYRSFKSYEKKAFIIDLKQVSWSITEGVDCVDHHAPLKSRHVKGMPTPWVSDKLLEMRRDRDFRRGKALSSNSQYHWGMYRKLRNFANREERSLKSRYYCKQIKDSKNESSSIWKAIKQTLPSNTMDTNAIFSNGKVNTSTIDIAEHLNQNFTNIGRYLAEAFRNTSFAASKDLLQNKAAKLILDKVKHSSATEAINELYWLVLFSFE</sequence>
<dbReference type="OrthoDB" id="5987290at2759"/>
<name>A0A3M6UDK5_POCDA</name>
<evidence type="ECO:0000313" key="3">
    <source>
        <dbReference type="Proteomes" id="UP000275408"/>
    </source>
</evidence>
<accession>A0A3M6UDK5</accession>
<proteinExistence type="predicted"/>
<feature type="non-terminal residue" evidence="2">
    <location>
        <position position="449"/>
    </location>
</feature>
<dbReference type="EMBL" id="RCHS01001764">
    <property type="protein sequence ID" value="RMX51508.1"/>
    <property type="molecule type" value="Genomic_DNA"/>
</dbReference>
<feature type="domain" description="Endonuclease/exonuclease/phosphatase" evidence="1">
    <location>
        <begin position="24"/>
        <end position="221"/>
    </location>
</feature>
<feature type="non-terminal residue" evidence="2">
    <location>
        <position position="1"/>
    </location>
</feature>
<comment type="caution">
    <text evidence="2">The sequence shown here is derived from an EMBL/GenBank/DDBJ whole genome shotgun (WGS) entry which is preliminary data.</text>
</comment>
<dbReference type="SUPFAM" id="SSF56219">
    <property type="entry name" value="DNase I-like"/>
    <property type="match status" value="1"/>
</dbReference>
<dbReference type="Proteomes" id="UP000275408">
    <property type="component" value="Unassembled WGS sequence"/>
</dbReference>
<keyword evidence="3" id="KW-1185">Reference proteome</keyword>
<dbReference type="PANTHER" id="PTHR46670:SF3">
    <property type="entry name" value="ENDONUCLEASE_EXONUCLEASE_PHOSPHATASE DOMAIN-CONTAINING PROTEIN"/>
    <property type="match status" value="1"/>
</dbReference>
<evidence type="ECO:0000259" key="1">
    <source>
        <dbReference type="Pfam" id="PF03372"/>
    </source>
</evidence>
<dbReference type="Pfam" id="PF03372">
    <property type="entry name" value="Exo_endo_phos"/>
    <property type="match status" value="1"/>
</dbReference>